<evidence type="ECO:0000313" key="1">
    <source>
        <dbReference type="EMBL" id="JAP91156.1"/>
    </source>
</evidence>
<reference evidence="1" key="1">
    <citation type="submission" date="2015-07" db="EMBL/GenBank/DDBJ databases">
        <title>Adaptation to a free-living lifestyle via gene acquisitions in the diplomonad Trepomonas sp. PC1.</title>
        <authorList>
            <person name="Xu F."/>
            <person name="Jerlstrom-Hultqvist J."/>
            <person name="Kolisko M."/>
            <person name="Simpson A.G.B."/>
            <person name="Roger A.J."/>
            <person name="Svard S.G."/>
            <person name="Andersson J.O."/>
        </authorList>
    </citation>
    <scope>NUCLEOTIDE SEQUENCE</scope>
    <source>
        <strain evidence="1">PC1</strain>
    </source>
</reference>
<sequence length="197" mass="22657">CPLRSEMQKLEDVVPSVNASRILLKKWSKTKKNVAICSSANYLLNMSLNQELLQLSLSAFISTNILEIKQAAFQNFYKLIFVSVPNCEEIGPYSFYFCHSLIQINCGKVHTIKEDAFYQCFLIHQYEFPSLKHIGKAAFNYNSSLVRLNLPLVETLENNMFGECHNLQQVYAPNFKGELNKIQIIQSKAEYARTQEM</sequence>
<accession>A0A146K692</accession>
<dbReference type="AlphaFoldDB" id="A0A146K692"/>
<dbReference type="InterPro" id="IPR026906">
    <property type="entry name" value="LRR_5"/>
</dbReference>
<proteinExistence type="predicted"/>
<dbReference type="EMBL" id="GDID01005450">
    <property type="protein sequence ID" value="JAP91156.1"/>
    <property type="molecule type" value="Transcribed_RNA"/>
</dbReference>
<dbReference type="Pfam" id="PF13306">
    <property type="entry name" value="LRR_5"/>
    <property type="match status" value="1"/>
</dbReference>
<name>A0A146K692_9EUKA</name>
<organism evidence="1">
    <name type="scientific">Trepomonas sp. PC1</name>
    <dbReference type="NCBI Taxonomy" id="1076344"/>
    <lineage>
        <taxon>Eukaryota</taxon>
        <taxon>Metamonada</taxon>
        <taxon>Diplomonadida</taxon>
        <taxon>Hexamitidae</taxon>
        <taxon>Hexamitinae</taxon>
        <taxon>Trepomonas</taxon>
    </lineage>
</organism>
<dbReference type="SUPFAM" id="SSF52058">
    <property type="entry name" value="L domain-like"/>
    <property type="match status" value="1"/>
</dbReference>
<feature type="non-terminal residue" evidence="1">
    <location>
        <position position="1"/>
    </location>
</feature>
<protein>
    <submittedName>
        <fullName evidence="1">Leucine rich repeats-containing protein</fullName>
    </submittedName>
</protein>
<dbReference type="InterPro" id="IPR053139">
    <property type="entry name" value="Surface_bspA-like"/>
</dbReference>
<feature type="non-terminal residue" evidence="1">
    <location>
        <position position="197"/>
    </location>
</feature>
<dbReference type="PANTHER" id="PTHR45661">
    <property type="entry name" value="SURFACE ANTIGEN"/>
    <property type="match status" value="1"/>
</dbReference>
<gene>
    <name evidence="1" type="ORF">TPC1_17307</name>
</gene>
<dbReference type="Gene3D" id="3.80.10.10">
    <property type="entry name" value="Ribonuclease Inhibitor"/>
    <property type="match status" value="1"/>
</dbReference>
<dbReference type="InterPro" id="IPR032675">
    <property type="entry name" value="LRR_dom_sf"/>
</dbReference>
<dbReference type="PANTHER" id="PTHR45661:SF3">
    <property type="entry name" value="IG-LIKE DOMAIN-CONTAINING PROTEIN"/>
    <property type="match status" value="1"/>
</dbReference>